<proteinExistence type="predicted"/>
<sequence>MPLGILTFSFYDEETDENAQICVPKFAAKAANKLDSFVQKIGEKMVLTTPNVEPEPELSEEDIQVRMADFRRYNHEYIQAKALHSEYIWENGKIVILCPQHLTVRELGIGNTYCNEYPYAVRYCSYLSGKNLDESDKLSRRMVNDGLELNIPFAERQKVIDDVVAPNKEYLEKLQTGCFVFSRICDVEDPDEITTSLLLITTDWENTPIVEMVLHGKTIAGFPVYVIRDTWMPVADVVTDVIEDNVNNAWNGPPLMKEIMVGASLGDKTASALFHVRKGRNEPYLAMIQNRHGFENTEEDFGEPQALKGPFLLDPGPTMINKTIRYLDVPEGTIRVLPE</sequence>
<gene>
    <name evidence="1" type="ORF">BJ508DRAFT_374955</name>
</gene>
<dbReference type="EMBL" id="ML119663">
    <property type="protein sequence ID" value="RPA83710.1"/>
    <property type="molecule type" value="Genomic_DNA"/>
</dbReference>
<dbReference type="Proteomes" id="UP000275078">
    <property type="component" value="Unassembled WGS sequence"/>
</dbReference>
<protein>
    <submittedName>
        <fullName evidence="1">Uncharacterized protein</fullName>
    </submittedName>
</protein>
<name>A0A3N4IHT9_ASCIM</name>
<keyword evidence="2" id="KW-1185">Reference proteome</keyword>
<dbReference type="AlphaFoldDB" id="A0A3N4IHT9"/>
<evidence type="ECO:0000313" key="1">
    <source>
        <dbReference type="EMBL" id="RPA83710.1"/>
    </source>
</evidence>
<evidence type="ECO:0000313" key="2">
    <source>
        <dbReference type="Proteomes" id="UP000275078"/>
    </source>
</evidence>
<organism evidence="1 2">
    <name type="scientific">Ascobolus immersus RN42</name>
    <dbReference type="NCBI Taxonomy" id="1160509"/>
    <lineage>
        <taxon>Eukaryota</taxon>
        <taxon>Fungi</taxon>
        <taxon>Dikarya</taxon>
        <taxon>Ascomycota</taxon>
        <taxon>Pezizomycotina</taxon>
        <taxon>Pezizomycetes</taxon>
        <taxon>Pezizales</taxon>
        <taxon>Ascobolaceae</taxon>
        <taxon>Ascobolus</taxon>
    </lineage>
</organism>
<accession>A0A3N4IHT9</accession>
<reference evidence="1 2" key="1">
    <citation type="journal article" date="2018" name="Nat. Ecol. Evol.">
        <title>Pezizomycetes genomes reveal the molecular basis of ectomycorrhizal truffle lifestyle.</title>
        <authorList>
            <person name="Murat C."/>
            <person name="Payen T."/>
            <person name="Noel B."/>
            <person name="Kuo A."/>
            <person name="Morin E."/>
            <person name="Chen J."/>
            <person name="Kohler A."/>
            <person name="Krizsan K."/>
            <person name="Balestrini R."/>
            <person name="Da Silva C."/>
            <person name="Montanini B."/>
            <person name="Hainaut M."/>
            <person name="Levati E."/>
            <person name="Barry K.W."/>
            <person name="Belfiori B."/>
            <person name="Cichocki N."/>
            <person name="Clum A."/>
            <person name="Dockter R.B."/>
            <person name="Fauchery L."/>
            <person name="Guy J."/>
            <person name="Iotti M."/>
            <person name="Le Tacon F."/>
            <person name="Lindquist E.A."/>
            <person name="Lipzen A."/>
            <person name="Malagnac F."/>
            <person name="Mello A."/>
            <person name="Molinier V."/>
            <person name="Miyauchi S."/>
            <person name="Poulain J."/>
            <person name="Riccioni C."/>
            <person name="Rubini A."/>
            <person name="Sitrit Y."/>
            <person name="Splivallo R."/>
            <person name="Traeger S."/>
            <person name="Wang M."/>
            <person name="Zifcakova L."/>
            <person name="Wipf D."/>
            <person name="Zambonelli A."/>
            <person name="Paolocci F."/>
            <person name="Nowrousian M."/>
            <person name="Ottonello S."/>
            <person name="Baldrian P."/>
            <person name="Spatafora J.W."/>
            <person name="Henrissat B."/>
            <person name="Nagy L.G."/>
            <person name="Aury J.M."/>
            <person name="Wincker P."/>
            <person name="Grigoriev I.V."/>
            <person name="Bonfante P."/>
            <person name="Martin F.M."/>
        </authorList>
    </citation>
    <scope>NUCLEOTIDE SEQUENCE [LARGE SCALE GENOMIC DNA]</scope>
    <source>
        <strain evidence="1 2">RN42</strain>
    </source>
</reference>